<gene>
    <name evidence="1" type="ORF">RE6C_01554</name>
</gene>
<comment type="caution">
    <text evidence="1">The sequence shown here is derived from an EMBL/GenBank/DDBJ whole genome shotgun (WGS) entry which is preliminary data.</text>
</comment>
<sequence>MLFHFVDDDAHALLPSMIKSTLQRWLQTSAVTLGFFNVFAATRVQRVVIATQTNVRRDLFVRRWNMQRSRVSTAQKKFEKNNALIAQNGRSMSC</sequence>
<name>M2AYA6_9BACT</name>
<evidence type="ECO:0000313" key="2">
    <source>
        <dbReference type="Proteomes" id="UP000011529"/>
    </source>
</evidence>
<organism evidence="1 2">
    <name type="scientific">Rhodopirellula europaea 6C</name>
    <dbReference type="NCBI Taxonomy" id="1263867"/>
    <lineage>
        <taxon>Bacteria</taxon>
        <taxon>Pseudomonadati</taxon>
        <taxon>Planctomycetota</taxon>
        <taxon>Planctomycetia</taxon>
        <taxon>Pirellulales</taxon>
        <taxon>Pirellulaceae</taxon>
        <taxon>Rhodopirellula</taxon>
    </lineage>
</organism>
<reference evidence="1" key="1">
    <citation type="submission" date="2012-11" db="EMBL/GenBank/DDBJ databases">
        <title>Permanent draft genomes of Rhodopirellula europaea strain SH398 and 6C.</title>
        <authorList>
            <person name="Richter M."/>
            <person name="Richter-Heitmann T."/>
            <person name="Frank C."/>
            <person name="Harder J."/>
            <person name="Glockner F.O."/>
        </authorList>
    </citation>
    <scope>NUCLEOTIDE SEQUENCE</scope>
    <source>
        <strain evidence="1">6C</strain>
    </source>
</reference>
<dbReference type="PATRIC" id="fig|1263867.3.peg.1644"/>
<keyword evidence="2" id="KW-1185">Reference proteome</keyword>
<dbReference type="AlphaFoldDB" id="M2AYA6"/>
<evidence type="ECO:0000313" key="1">
    <source>
        <dbReference type="EMBL" id="EMB17692.1"/>
    </source>
</evidence>
<accession>M2AYA6</accession>
<dbReference type="EMBL" id="ANMO01000090">
    <property type="protein sequence ID" value="EMB17692.1"/>
    <property type="molecule type" value="Genomic_DNA"/>
</dbReference>
<protein>
    <submittedName>
        <fullName evidence="1">Uncharacterized protein</fullName>
    </submittedName>
</protein>
<dbReference type="Proteomes" id="UP000011529">
    <property type="component" value="Unassembled WGS sequence"/>
</dbReference>
<proteinExistence type="predicted"/>
<reference evidence="1" key="2">
    <citation type="journal article" date="2013" name="Mar. Genomics">
        <title>Expression of sulfatases in Rhodopirellula baltica and the diversity of sulfatases in the genus Rhodopirellula.</title>
        <authorList>
            <person name="Wegner C.E."/>
            <person name="Richter-Heitmann T."/>
            <person name="Klindworth A."/>
            <person name="Klockow C."/>
            <person name="Richter M."/>
            <person name="Achstetter T."/>
            <person name="Glockner F.O."/>
            <person name="Harder J."/>
        </authorList>
    </citation>
    <scope>NUCLEOTIDE SEQUENCE [LARGE SCALE GENOMIC DNA]</scope>
    <source>
        <strain evidence="1">6C</strain>
    </source>
</reference>